<proteinExistence type="predicted"/>
<name>A0A931DW64_9ACTN</name>
<keyword evidence="3" id="KW-1185">Reference proteome</keyword>
<evidence type="ECO:0000256" key="1">
    <source>
        <dbReference type="SAM" id="Phobius"/>
    </source>
</evidence>
<reference evidence="2" key="1">
    <citation type="submission" date="2020-11" db="EMBL/GenBank/DDBJ databases">
        <title>Sequencing the genomes of 1000 actinobacteria strains.</title>
        <authorList>
            <person name="Klenk H.-P."/>
        </authorList>
    </citation>
    <scope>NUCLEOTIDE SEQUENCE</scope>
    <source>
        <strain evidence="2">DSM 43175</strain>
    </source>
</reference>
<dbReference type="Proteomes" id="UP000614047">
    <property type="component" value="Unassembled WGS sequence"/>
</dbReference>
<keyword evidence="1" id="KW-0812">Transmembrane</keyword>
<dbReference type="PROSITE" id="PS51257">
    <property type="entry name" value="PROKAR_LIPOPROTEIN"/>
    <property type="match status" value="1"/>
</dbReference>
<dbReference type="EMBL" id="JADOUA010000001">
    <property type="protein sequence ID" value="MBG6093833.1"/>
    <property type="molecule type" value="Genomic_DNA"/>
</dbReference>
<evidence type="ECO:0000313" key="2">
    <source>
        <dbReference type="EMBL" id="MBG6093833.1"/>
    </source>
</evidence>
<comment type="caution">
    <text evidence="2">The sequence shown here is derived from an EMBL/GenBank/DDBJ whole genome shotgun (WGS) entry which is preliminary data.</text>
</comment>
<accession>A0A931DW64</accession>
<dbReference type="RefSeq" id="WP_197015840.1">
    <property type="nucleotide sequence ID" value="NZ_BAABES010000003.1"/>
</dbReference>
<evidence type="ECO:0000313" key="3">
    <source>
        <dbReference type="Proteomes" id="UP000614047"/>
    </source>
</evidence>
<keyword evidence="1" id="KW-0472">Membrane</keyword>
<keyword evidence="1" id="KW-1133">Transmembrane helix</keyword>
<protein>
    <submittedName>
        <fullName evidence="2">Uncharacterized protein</fullName>
    </submittedName>
</protein>
<feature type="transmembrane region" description="Helical" evidence="1">
    <location>
        <begin position="20"/>
        <end position="42"/>
    </location>
</feature>
<gene>
    <name evidence="2" type="ORF">IW256_007946</name>
</gene>
<sequence>MIDHSGRQVPGRRRSHGRVVQIAVTASVAVLAGCGGAAGWSMGIFASKGRFRAVDACTLMPPPTVLAPLVRNGARERGDSRPRTLLGHTSGGDLASQCKWSSVPTGQDRPFRTVRVHVETKKRRQGPVSAEDSAEKALALWRKNTSPSRARTLTKVDLGEEGYTRTDQMAIQITVFRTDVYDLHAKFRASNAVVDVSARTHTEPGEKERALVLDLAREVAARLDRTR</sequence>
<dbReference type="AlphaFoldDB" id="A0A931DW64"/>
<organism evidence="2 3">
    <name type="scientific">Actinomadura viridis</name>
    <dbReference type="NCBI Taxonomy" id="58110"/>
    <lineage>
        <taxon>Bacteria</taxon>
        <taxon>Bacillati</taxon>
        <taxon>Actinomycetota</taxon>
        <taxon>Actinomycetes</taxon>
        <taxon>Streptosporangiales</taxon>
        <taxon>Thermomonosporaceae</taxon>
        <taxon>Actinomadura</taxon>
    </lineage>
</organism>